<dbReference type="Gene3D" id="3.40.1690.10">
    <property type="entry name" value="secretion proteins EscU"/>
    <property type="match status" value="1"/>
</dbReference>
<dbReference type="AlphaFoldDB" id="A0A167TRF3"/>
<dbReference type="KEGG" id="aamy:GFC30_1500"/>
<dbReference type="GO" id="GO:0005886">
    <property type="term" value="C:plasma membrane"/>
    <property type="evidence" value="ECO:0007669"/>
    <property type="project" value="TreeGrafter"/>
</dbReference>
<evidence type="ECO:0000313" key="2">
    <source>
        <dbReference type="Proteomes" id="UP000076865"/>
    </source>
</evidence>
<reference evidence="1 2" key="1">
    <citation type="journal article" date="2006" name="Syst. Appl. Microbiol.">
        <title>Anoxybacillus amylolyticus sp. nov., a thermophilic amylase producing bacterium isolated from Mount Rittmann (Antarctica).</title>
        <authorList>
            <person name="Poli A."/>
            <person name="Esposito E."/>
            <person name="Lama L."/>
            <person name="Orlando P."/>
            <person name="Nicolaus G."/>
            <person name="de Appolonia F."/>
            <person name="Gambacorta A."/>
            <person name="Nicolaus B."/>
        </authorList>
    </citation>
    <scope>NUCLEOTIDE SEQUENCE [LARGE SCALE GENOMIC DNA]</scope>
    <source>
        <strain evidence="1 2">DSM 15939</strain>
    </source>
</reference>
<accession>A0A167TRF3</accession>
<dbReference type="PANTHER" id="PTHR30531:SF12">
    <property type="entry name" value="FLAGELLAR BIOSYNTHETIC PROTEIN FLHB"/>
    <property type="match status" value="1"/>
</dbReference>
<dbReference type="InterPro" id="IPR029025">
    <property type="entry name" value="T3SS_substrate_exporter_C"/>
</dbReference>
<name>A0A167TRF3_9BACL</name>
<gene>
    <name evidence="1" type="ORF">GFC30_1500</name>
</gene>
<dbReference type="RefSeq" id="WP_066323753.1">
    <property type="nucleotide sequence ID" value="NZ_CP015438.1"/>
</dbReference>
<proteinExistence type="predicted"/>
<protein>
    <submittedName>
        <fullName evidence="1">FlhB HrpN YscU SpaS family protein</fullName>
    </submittedName>
</protein>
<sequence>MNEKRKQAVALAYNSQEHIAPVVVAKGKGKVAEQVIAVAKANGIPIQEDPSLVQLLSELEINDAIPEQLYKVVAELFAFIYQLERTFGEKK</sequence>
<dbReference type="PATRIC" id="fig|294699.3.peg.1521"/>
<dbReference type="EMBL" id="CP015438">
    <property type="protein sequence ID" value="ANB62004.1"/>
    <property type="molecule type" value="Genomic_DNA"/>
</dbReference>
<organism evidence="1 2">
    <name type="scientific">Anoxybacteroides amylolyticum</name>
    <dbReference type="NCBI Taxonomy" id="294699"/>
    <lineage>
        <taxon>Bacteria</taxon>
        <taxon>Bacillati</taxon>
        <taxon>Bacillota</taxon>
        <taxon>Bacilli</taxon>
        <taxon>Bacillales</taxon>
        <taxon>Anoxybacillaceae</taxon>
        <taxon>Anoxybacteroides</taxon>
    </lineage>
</organism>
<dbReference type="Pfam" id="PF01312">
    <property type="entry name" value="Bac_export_2"/>
    <property type="match status" value="1"/>
</dbReference>
<dbReference type="PANTHER" id="PTHR30531">
    <property type="entry name" value="FLAGELLAR BIOSYNTHETIC PROTEIN FLHB"/>
    <property type="match status" value="1"/>
</dbReference>
<dbReference type="Proteomes" id="UP000076865">
    <property type="component" value="Chromosome"/>
</dbReference>
<dbReference type="SUPFAM" id="SSF160544">
    <property type="entry name" value="EscU C-terminal domain-like"/>
    <property type="match status" value="1"/>
</dbReference>
<keyword evidence="2" id="KW-1185">Reference proteome</keyword>
<dbReference type="GO" id="GO:0009306">
    <property type="term" value="P:protein secretion"/>
    <property type="evidence" value="ECO:0007669"/>
    <property type="project" value="InterPro"/>
</dbReference>
<dbReference type="InterPro" id="IPR006135">
    <property type="entry name" value="T3SS_substrate_exporter"/>
</dbReference>
<evidence type="ECO:0000313" key="1">
    <source>
        <dbReference type="EMBL" id="ANB62004.1"/>
    </source>
</evidence>
<dbReference type="OrthoDB" id="5244399at2"/>